<protein>
    <submittedName>
        <fullName evidence="1 2">Uncharacterized protein</fullName>
    </submittedName>
</protein>
<dbReference type="Proteomes" id="UP000011087">
    <property type="component" value="Unassembled WGS sequence"/>
</dbReference>
<reference evidence="3" key="2">
    <citation type="submission" date="2012-11" db="EMBL/GenBank/DDBJ databases">
        <authorList>
            <person name="Kuo A."/>
            <person name="Curtis B.A."/>
            <person name="Tanifuji G."/>
            <person name="Burki F."/>
            <person name="Gruber A."/>
            <person name="Irimia M."/>
            <person name="Maruyama S."/>
            <person name="Arias M.C."/>
            <person name="Ball S.G."/>
            <person name="Gile G.H."/>
            <person name="Hirakawa Y."/>
            <person name="Hopkins J.F."/>
            <person name="Rensing S.A."/>
            <person name="Schmutz J."/>
            <person name="Symeonidi A."/>
            <person name="Elias M."/>
            <person name="Eveleigh R.J."/>
            <person name="Herman E.K."/>
            <person name="Klute M.J."/>
            <person name="Nakayama T."/>
            <person name="Obornik M."/>
            <person name="Reyes-Prieto A."/>
            <person name="Armbrust E.V."/>
            <person name="Aves S.J."/>
            <person name="Beiko R.G."/>
            <person name="Coutinho P."/>
            <person name="Dacks J.B."/>
            <person name="Durnford D.G."/>
            <person name="Fast N.M."/>
            <person name="Green B.R."/>
            <person name="Grisdale C."/>
            <person name="Hempe F."/>
            <person name="Henrissat B."/>
            <person name="Hoppner M.P."/>
            <person name="Ishida K.-I."/>
            <person name="Kim E."/>
            <person name="Koreny L."/>
            <person name="Kroth P.G."/>
            <person name="Liu Y."/>
            <person name="Malik S.-B."/>
            <person name="Maier U.G."/>
            <person name="McRose D."/>
            <person name="Mock T."/>
            <person name="Neilson J.A."/>
            <person name="Onodera N.T."/>
            <person name="Poole A.M."/>
            <person name="Pritham E.J."/>
            <person name="Richards T.A."/>
            <person name="Rocap G."/>
            <person name="Roy S.W."/>
            <person name="Sarai C."/>
            <person name="Schaack S."/>
            <person name="Shirato S."/>
            <person name="Slamovits C.H."/>
            <person name="Spencer D.F."/>
            <person name="Suzuki S."/>
            <person name="Worden A.Z."/>
            <person name="Zauner S."/>
            <person name="Barry K."/>
            <person name="Bell C."/>
            <person name="Bharti A.K."/>
            <person name="Crow J.A."/>
            <person name="Grimwood J."/>
            <person name="Kramer R."/>
            <person name="Lindquist E."/>
            <person name="Lucas S."/>
            <person name="Salamov A."/>
            <person name="McFadden G.I."/>
            <person name="Lane C.E."/>
            <person name="Keeling P.J."/>
            <person name="Gray M.W."/>
            <person name="Grigoriev I.V."/>
            <person name="Archibald J.M."/>
        </authorList>
    </citation>
    <scope>NUCLEOTIDE SEQUENCE</scope>
    <source>
        <strain evidence="3">CCMP2712</strain>
    </source>
</reference>
<gene>
    <name evidence="1" type="ORF">GUITHDRAFT_154280</name>
</gene>
<proteinExistence type="predicted"/>
<dbReference type="EnsemblProtists" id="EKX40001">
    <property type="protein sequence ID" value="EKX40001"/>
    <property type="gene ID" value="GUITHDRAFT_154280"/>
</dbReference>
<evidence type="ECO:0000313" key="1">
    <source>
        <dbReference type="EMBL" id="EKX40001.1"/>
    </source>
</evidence>
<name>L1IUR0_GUITC</name>
<sequence>MGWTDWKCSVCGNRGHRKSANPNKCSRGVDRMLDWGSTMTCCVCRSLENSFVEKCPQCADRWAKLEREKQERMNTVYGQTYQNI</sequence>
<reference evidence="2" key="3">
    <citation type="submission" date="2015-06" db="UniProtKB">
        <authorList>
            <consortium name="EnsemblProtists"/>
        </authorList>
    </citation>
    <scope>IDENTIFICATION</scope>
</reference>
<dbReference type="PaxDb" id="55529-EKX40001"/>
<organism evidence="1">
    <name type="scientific">Guillardia theta (strain CCMP2712)</name>
    <name type="common">Cryptophyte</name>
    <dbReference type="NCBI Taxonomy" id="905079"/>
    <lineage>
        <taxon>Eukaryota</taxon>
        <taxon>Cryptophyceae</taxon>
        <taxon>Pyrenomonadales</taxon>
        <taxon>Geminigeraceae</taxon>
        <taxon>Guillardia</taxon>
    </lineage>
</organism>
<dbReference type="HOGENOM" id="CLU_2532276_0_0_1"/>
<keyword evidence="3" id="KW-1185">Reference proteome</keyword>
<dbReference type="EMBL" id="JH993035">
    <property type="protein sequence ID" value="EKX40001.1"/>
    <property type="molecule type" value="Genomic_DNA"/>
</dbReference>
<dbReference type="KEGG" id="gtt:GUITHDRAFT_154280"/>
<dbReference type="GeneID" id="17296766"/>
<dbReference type="AlphaFoldDB" id="L1IUR0"/>
<evidence type="ECO:0000313" key="3">
    <source>
        <dbReference type="Proteomes" id="UP000011087"/>
    </source>
</evidence>
<evidence type="ECO:0000313" key="2">
    <source>
        <dbReference type="EnsemblProtists" id="EKX40001"/>
    </source>
</evidence>
<reference evidence="1 3" key="1">
    <citation type="journal article" date="2012" name="Nature">
        <title>Algal genomes reveal evolutionary mosaicism and the fate of nucleomorphs.</title>
        <authorList>
            <consortium name="DOE Joint Genome Institute"/>
            <person name="Curtis B.A."/>
            <person name="Tanifuji G."/>
            <person name="Burki F."/>
            <person name="Gruber A."/>
            <person name="Irimia M."/>
            <person name="Maruyama S."/>
            <person name="Arias M.C."/>
            <person name="Ball S.G."/>
            <person name="Gile G.H."/>
            <person name="Hirakawa Y."/>
            <person name="Hopkins J.F."/>
            <person name="Kuo A."/>
            <person name="Rensing S.A."/>
            <person name="Schmutz J."/>
            <person name="Symeonidi A."/>
            <person name="Elias M."/>
            <person name="Eveleigh R.J."/>
            <person name="Herman E.K."/>
            <person name="Klute M.J."/>
            <person name="Nakayama T."/>
            <person name="Obornik M."/>
            <person name="Reyes-Prieto A."/>
            <person name="Armbrust E.V."/>
            <person name="Aves S.J."/>
            <person name="Beiko R.G."/>
            <person name="Coutinho P."/>
            <person name="Dacks J.B."/>
            <person name="Durnford D.G."/>
            <person name="Fast N.M."/>
            <person name="Green B.R."/>
            <person name="Grisdale C.J."/>
            <person name="Hempel F."/>
            <person name="Henrissat B."/>
            <person name="Hoppner M.P."/>
            <person name="Ishida K."/>
            <person name="Kim E."/>
            <person name="Koreny L."/>
            <person name="Kroth P.G."/>
            <person name="Liu Y."/>
            <person name="Malik S.B."/>
            <person name="Maier U.G."/>
            <person name="McRose D."/>
            <person name="Mock T."/>
            <person name="Neilson J.A."/>
            <person name="Onodera N.T."/>
            <person name="Poole A.M."/>
            <person name="Pritham E.J."/>
            <person name="Richards T.A."/>
            <person name="Rocap G."/>
            <person name="Roy S.W."/>
            <person name="Sarai C."/>
            <person name="Schaack S."/>
            <person name="Shirato S."/>
            <person name="Slamovits C.H."/>
            <person name="Spencer D.F."/>
            <person name="Suzuki S."/>
            <person name="Worden A.Z."/>
            <person name="Zauner S."/>
            <person name="Barry K."/>
            <person name="Bell C."/>
            <person name="Bharti A.K."/>
            <person name="Crow J.A."/>
            <person name="Grimwood J."/>
            <person name="Kramer R."/>
            <person name="Lindquist E."/>
            <person name="Lucas S."/>
            <person name="Salamov A."/>
            <person name="McFadden G.I."/>
            <person name="Lane C.E."/>
            <person name="Keeling P.J."/>
            <person name="Gray M.W."/>
            <person name="Grigoriev I.V."/>
            <person name="Archibald J.M."/>
        </authorList>
    </citation>
    <scope>NUCLEOTIDE SEQUENCE</scope>
    <source>
        <strain evidence="1 3">CCMP2712</strain>
    </source>
</reference>
<accession>L1IUR0</accession>
<dbReference type="RefSeq" id="XP_005826981.1">
    <property type="nucleotide sequence ID" value="XM_005826924.1"/>
</dbReference>